<evidence type="ECO:0000259" key="2">
    <source>
        <dbReference type="Pfam" id="PF00419"/>
    </source>
</evidence>
<evidence type="ECO:0000256" key="1">
    <source>
        <dbReference type="SAM" id="SignalP"/>
    </source>
</evidence>
<comment type="caution">
    <text evidence="3">The sequence shown here is derived from an EMBL/GenBank/DDBJ whole genome shotgun (WGS) entry which is preliminary data.</text>
</comment>
<dbReference type="InterPro" id="IPR008966">
    <property type="entry name" value="Adhesion_dom_sf"/>
</dbReference>
<keyword evidence="4" id="KW-1185">Reference proteome</keyword>
<accession>A0AAJ3HU20</accession>
<proteinExistence type="predicted"/>
<sequence length="182" mass="19476">MVMEQRFNTSKAVLIFILATFTGGLSSTAVADLPARAAAKDVIPGIVYINITGNVIAPPPCVINGGKMIEVNFGEVMSTRIDGVNYKKPIQYSATCEKMPTNAMKVSVAGNATGFDNNALQTNITGLGVRILYQGKLLNLGKTVDFTYPNFPVLEAIPVRDQAETLVGGDFVANATLRVEYQ</sequence>
<dbReference type="Proteomes" id="UP000078250">
    <property type="component" value="Unassembled WGS sequence"/>
</dbReference>
<dbReference type="GO" id="GO:0009289">
    <property type="term" value="C:pilus"/>
    <property type="evidence" value="ECO:0007669"/>
    <property type="project" value="InterPro"/>
</dbReference>
<name>A0AAJ3HU20_PROHU</name>
<evidence type="ECO:0000313" key="3">
    <source>
        <dbReference type="EMBL" id="OAT48233.1"/>
    </source>
</evidence>
<dbReference type="Pfam" id="PF00419">
    <property type="entry name" value="Fimbrial"/>
    <property type="match status" value="1"/>
</dbReference>
<dbReference type="PRINTS" id="PR01613">
    <property type="entry name" value="FIMBRIALPAPF"/>
</dbReference>
<keyword evidence="1" id="KW-0732">Signal</keyword>
<dbReference type="PANTHER" id="PTHR33420">
    <property type="entry name" value="FIMBRIAL SUBUNIT ELFA-RELATED"/>
    <property type="match status" value="1"/>
</dbReference>
<feature type="domain" description="Fimbrial-type adhesion" evidence="2">
    <location>
        <begin position="49"/>
        <end position="182"/>
    </location>
</feature>
<dbReference type="InterPro" id="IPR050263">
    <property type="entry name" value="Bact_Fimbrial_Adh_Pro"/>
</dbReference>
<dbReference type="InterPro" id="IPR005430">
    <property type="entry name" value="P_pili_tip_PapF"/>
</dbReference>
<dbReference type="AlphaFoldDB" id="A0AAJ3HU20"/>
<feature type="signal peptide" evidence="1">
    <location>
        <begin position="1"/>
        <end position="31"/>
    </location>
</feature>
<dbReference type="InterPro" id="IPR036937">
    <property type="entry name" value="Adhesion_dom_fimbrial_sf"/>
</dbReference>
<feature type="chain" id="PRO_5042607698" evidence="1">
    <location>
        <begin position="32"/>
        <end position="182"/>
    </location>
</feature>
<organism evidence="3 4">
    <name type="scientific">Proteus hauseri ATCC 700826</name>
    <dbReference type="NCBI Taxonomy" id="1354271"/>
    <lineage>
        <taxon>Bacteria</taxon>
        <taxon>Pseudomonadati</taxon>
        <taxon>Pseudomonadota</taxon>
        <taxon>Gammaproteobacteria</taxon>
        <taxon>Enterobacterales</taxon>
        <taxon>Morganellaceae</taxon>
        <taxon>Proteus</taxon>
    </lineage>
</organism>
<dbReference type="GO" id="GO:0043709">
    <property type="term" value="P:cell adhesion involved in single-species biofilm formation"/>
    <property type="evidence" value="ECO:0007669"/>
    <property type="project" value="TreeGrafter"/>
</dbReference>
<reference evidence="3 4" key="1">
    <citation type="submission" date="2016-04" db="EMBL/GenBank/DDBJ databases">
        <title>ATOL: Assembling a taxonomically balanced genome-scale reconstruction of the evolutionary history of the Enterobacteriaceae.</title>
        <authorList>
            <person name="Plunkett G.III."/>
            <person name="Neeno-Eckwall E.C."/>
            <person name="Glasner J.D."/>
            <person name="Perna N.T."/>
        </authorList>
    </citation>
    <scope>NUCLEOTIDE SEQUENCE [LARGE SCALE GENOMIC DNA]</scope>
    <source>
        <strain evidence="3 4">ATCC 700826</strain>
    </source>
</reference>
<dbReference type="SUPFAM" id="SSF49401">
    <property type="entry name" value="Bacterial adhesins"/>
    <property type="match status" value="1"/>
</dbReference>
<protein>
    <submittedName>
        <fullName evidence="3">Minor fimbrial subunit</fullName>
    </submittedName>
</protein>
<gene>
    <name evidence="3" type="ORF">M997_1169</name>
</gene>
<dbReference type="EMBL" id="LXEV01000017">
    <property type="protein sequence ID" value="OAT48233.1"/>
    <property type="molecule type" value="Genomic_DNA"/>
</dbReference>
<dbReference type="InterPro" id="IPR000259">
    <property type="entry name" value="Adhesion_dom_fimbrial"/>
</dbReference>
<dbReference type="RefSeq" id="WP_082918393.1">
    <property type="nucleotide sequence ID" value="NZ_LXEV01000017.1"/>
</dbReference>
<dbReference type="PANTHER" id="PTHR33420:SF26">
    <property type="entry name" value="FIMBRIAL SUBUNIT"/>
    <property type="match status" value="1"/>
</dbReference>
<evidence type="ECO:0000313" key="4">
    <source>
        <dbReference type="Proteomes" id="UP000078250"/>
    </source>
</evidence>
<dbReference type="Gene3D" id="2.60.40.1090">
    <property type="entry name" value="Fimbrial-type adhesion domain"/>
    <property type="match status" value="1"/>
</dbReference>